<dbReference type="Proteomes" id="UP000007845">
    <property type="component" value="Chromosome"/>
</dbReference>
<proteinExistence type="predicted"/>
<evidence type="ECO:0000313" key="2">
    <source>
        <dbReference type="Proteomes" id="UP000007845"/>
    </source>
</evidence>
<dbReference type="STRING" id="641491.DND132_2467"/>
<dbReference type="KEGG" id="ddn:DND132_2467"/>
<accession>F0JCJ0</accession>
<dbReference type="RefSeq" id="WP_014323096.1">
    <property type="nucleotide sequence ID" value="NC_016803.1"/>
</dbReference>
<keyword evidence="2" id="KW-1185">Reference proteome</keyword>
<name>F0JCJ0_9BACT</name>
<reference evidence="1 2" key="1">
    <citation type="journal article" date="2011" name="J. Bacteriol.">
        <title>Genome sequence of the mercury-methylating strain Desulfovibrio desulfuricans ND132.</title>
        <authorList>
            <person name="Brown S.D."/>
            <person name="Gilmour C.C."/>
            <person name="Kucken A.M."/>
            <person name="Wall J.D."/>
            <person name="Elias D.A."/>
            <person name="Brandt C.C."/>
            <person name="Podar M."/>
            <person name="Chertkov O."/>
            <person name="Held B."/>
            <person name="Bruce D.C."/>
            <person name="Detter J.C."/>
            <person name="Tapia R."/>
            <person name="Han C.S."/>
            <person name="Goodwin L.A."/>
            <person name="Cheng J.F."/>
            <person name="Pitluck S."/>
            <person name="Woyke T."/>
            <person name="Mikhailova N."/>
            <person name="Ivanova N.N."/>
            <person name="Han J."/>
            <person name="Lucas S."/>
            <person name="Lapidus A.L."/>
            <person name="Land M.L."/>
            <person name="Hauser L.J."/>
            <person name="Palumbo A.V."/>
        </authorList>
    </citation>
    <scope>NUCLEOTIDE SEQUENCE [LARGE SCALE GENOMIC DNA]</scope>
    <source>
        <strain evidence="1 2">ND132</strain>
    </source>
</reference>
<organism evidence="1 2">
    <name type="scientific">Pseudodesulfovibrio mercurii</name>
    <dbReference type="NCBI Taxonomy" id="641491"/>
    <lineage>
        <taxon>Bacteria</taxon>
        <taxon>Pseudomonadati</taxon>
        <taxon>Thermodesulfobacteriota</taxon>
        <taxon>Desulfovibrionia</taxon>
        <taxon>Desulfovibrionales</taxon>
        <taxon>Desulfovibrionaceae</taxon>
    </lineage>
</organism>
<protein>
    <submittedName>
        <fullName evidence="1">Uncharacterized protein</fullName>
    </submittedName>
</protein>
<dbReference type="AlphaFoldDB" id="F0JCJ0"/>
<dbReference type="HOGENOM" id="CLU_1632720_0_0_7"/>
<evidence type="ECO:0000313" key="1">
    <source>
        <dbReference type="EMBL" id="EGB15670.1"/>
    </source>
</evidence>
<gene>
    <name evidence="1" type="ORF">DND132_2467</name>
</gene>
<sequence precursor="true">MKALTILAVSLSLLLGLVVVHEGREEDAGVLRSARLLDAQARTSDEVAEGIERLDLLRRELDGRMTDLKQGRKAVSDVGELRCQLVGEVRHLIAALDPPRPEGSPGAKWLPFWMDAAKRERTAKYAAAARRRLRINAELREHLSGLLDRLAAREGREDRVAARRGRQP</sequence>
<dbReference type="EMBL" id="CP003220">
    <property type="protein sequence ID" value="EGB15670.1"/>
    <property type="molecule type" value="Genomic_DNA"/>
</dbReference>
<dbReference type="SMR" id="F0JCJ0"/>